<dbReference type="KEGG" id="mrc:R6Y96_00670"/>
<keyword evidence="2" id="KW-1185">Reference proteome</keyword>
<accession>A0AAX4FV43</accession>
<reference evidence="1 2" key="1">
    <citation type="submission" date="2023-10" db="EMBL/GenBank/DDBJ databases">
        <title>The complete genome sequence of Methanoculleus receptaculi DSM 18860.</title>
        <authorList>
            <person name="Lai S.-J."/>
            <person name="You Y.-T."/>
            <person name="Chen S.-C."/>
        </authorList>
    </citation>
    <scope>NUCLEOTIDE SEQUENCE [LARGE SCALE GENOMIC DNA]</scope>
    <source>
        <strain evidence="1 2">DSM 18860</strain>
    </source>
</reference>
<dbReference type="GeneID" id="85731625"/>
<organism evidence="1 2">
    <name type="scientific">Methanoculleus receptaculi</name>
    <dbReference type="NCBI Taxonomy" id="394967"/>
    <lineage>
        <taxon>Archaea</taxon>
        <taxon>Methanobacteriati</taxon>
        <taxon>Methanobacteriota</taxon>
        <taxon>Stenosarchaea group</taxon>
        <taxon>Methanomicrobia</taxon>
        <taxon>Methanomicrobiales</taxon>
        <taxon>Methanomicrobiaceae</taxon>
        <taxon>Methanoculleus</taxon>
    </lineage>
</organism>
<protein>
    <submittedName>
        <fullName evidence="1">Uncharacterized protein</fullName>
    </submittedName>
</protein>
<dbReference type="RefSeq" id="WP_318621543.1">
    <property type="nucleotide sequence ID" value="NZ_CP137642.1"/>
</dbReference>
<dbReference type="AlphaFoldDB" id="A0AAX4FV43"/>
<name>A0AAX4FV43_9EURY</name>
<sequence length="45" mass="4935">MLELERWRKVALADGRVMTAEMTGRQRGIQDAFNLMCPISPGGAG</sequence>
<gene>
    <name evidence="1" type="ORF">R6Y96_00670</name>
</gene>
<dbReference type="EMBL" id="CP137642">
    <property type="protein sequence ID" value="WOX57801.1"/>
    <property type="molecule type" value="Genomic_DNA"/>
</dbReference>
<evidence type="ECO:0000313" key="2">
    <source>
        <dbReference type="Proteomes" id="UP001305652"/>
    </source>
</evidence>
<dbReference type="Proteomes" id="UP001305652">
    <property type="component" value="Chromosome"/>
</dbReference>
<proteinExistence type="predicted"/>
<evidence type="ECO:0000313" key="1">
    <source>
        <dbReference type="EMBL" id="WOX57801.1"/>
    </source>
</evidence>